<evidence type="ECO:0000256" key="7">
    <source>
        <dbReference type="PROSITE-ProRule" id="PRU01360"/>
    </source>
</evidence>
<comment type="similarity">
    <text evidence="7">Belongs to the TonB-dependent receptor family.</text>
</comment>
<evidence type="ECO:0000256" key="6">
    <source>
        <dbReference type="ARBA" id="ARBA00023237"/>
    </source>
</evidence>
<dbReference type="NCBIfam" id="TIGR04056">
    <property type="entry name" value="OMP_RagA_SusC"/>
    <property type="match status" value="1"/>
</dbReference>
<dbReference type="EMBL" id="CP150496">
    <property type="protein sequence ID" value="WYW55490.1"/>
    <property type="molecule type" value="Genomic_DNA"/>
</dbReference>
<proteinExistence type="inferred from homology"/>
<sequence>MKTKFNGILTLLLALVVQISFAQQKTITGKVKDGSGLLPGVSVLIQGTNTGTETDFNGEYTIKANTGDVLVFRYLGYKVVQKTVGNSNSINVTLVEDANVLDEIVVVGYGTTTKKSFTGSVSTVSAENIDAKAVSNVAQALIGEASGVSVVRTNGRPGGSANIRIRGFSSIEGNSSPLYVVDGVPYTGDVNSINPNDIASTTILKDASATAIYGARGANGVVLITTKRGKSGKSVVEFDFQTSINSRTLPFYDLIHSEEEYIGLVYDGLKNSAELTGQANPSQYALDNVFSDRGIAPLYNMWNVADGNELIDPSTGQVRPGVTRKFTPTDWADAGYRDGIRNEFNFKTSGGTENTKHYFSLGYLSDEGYVQESQFDRYSARLNVNTKPMDRVKINTNLDYSYSEYNDATGYGGGVVTYMLDYIPTIYSLFLRDADGNILTDPNTGNRLYDFADNSAGNGRDFSATYNGIGEAIYNINRTKRHNINGNVNFVVDILEGLTFETTYGVNIYSSNFDQVRNSIQGSAGVALGGTLYKSNTTYSAQNFNQILRYATTFGNDHNFNALIAHESFESSFEDFDLSKKGVVNLNPNAVIVPENYIDQNGVSNGSRIGRSLESYFTQANYNYAGKYYLSGTLRRDGSSRFFKNKWGTFGSVGAGWVISEEDFLSSSETIDFLKLKASYGVLGDQGNNSFAGQLGFDVQNLLGLPSLAPRAVVDPNITWESSQSFQTGIEARFFNGAIDFGLDYFVKTTTDLYVNKRLSPSTGDAVILTNDGEMVNKGLEFDLTGNIIRNEDFKLSLSINGSMYENEITQMPIENATGEAKVINIDGNFAQSAGRSRFDYYLREWAGVDPATGNAQWLESWVDENNNGQYDTNEGINDLEVYKAANPGASIQERVTTEYADATRKYNNKSLIPTVSGAFRLNTSYKDFNLSAQFSYSLGGYGYDQQYATQMSNGKVGSYSYNADMRDRWMNPGDITDVPRLYSNENIRVNAASTRFITSSDYLSLNNVRLGYSIPTQYLENIGLSSVSLWVSGDNLFLISARDGYNPTTSLTGTSERYNYSPISNYTLGVRVKF</sequence>
<dbReference type="SUPFAM" id="SSF49464">
    <property type="entry name" value="Carboxypeptidase regulatory domain-like"/>
    <property type="match status" value="1"/>
</dbReference>
<keyword evidence="3 7" id="KW-1134">Transmembrane beta strand</keyword>
<organism evidence="10 11">
    <name type="scientific">Polaribacter marinaquae</name>
    <dbReference type="NCBI Taxonomy" id="1642819"/>
    <lineage>
        <taxon>Bacteria</taxon>
        <taxon>Pseudomonadati</taxon>
        <taxon>Bacteroidota</taxon>
        <taxon>Flavobacteriia</taxon>
        <taxon>Flavobacteriales</taxon>
        <taxon>Flavobacteriaceae</taxon>
    </lineage>
</organism>
<comment type="subcellular location">
    <subcellularLocation>
        <location evidence="1 7">Cell outer membrane</location>
        <topology evidence="1 7">Multi-pass membrane protein</topology>
    </subcellularLocation>
</comment>
<name>A0ABZ2TR46_9FLAO</name>
<keyword evidence="11" id="KW-1185">Reference proteome</keyword>
<protein>
    <submittedName>
        <fullName evidence="10">SusC/RagA family TonB-linked outer membrane protein</fullName>
    </submittedName>
</protein>
<dbReference type="InterPro" id="IPR012910">
    <property type="entry name" value="Plug_dom"/>
</dbReference>
<evidence type="ECO:0000259" key="9">
    <source>
        <dbReference type="Pfam" id="PF07715"/>
    </source>
</evidence>
<dbReference type="InterPro" id="IPR023996">
    <property type="entry name" value="TonB-dep_OMP_SusC/RagA"/>
</dbReference>
<dbReference type="InterPro" id="IPR036942">
    <property type="entry name" value="Beta-barrel_TonB_sf"/>
</dbReference>
<keyword evidence="8" id="KW-0732">Signal</keyword>
<keyword evidence="6 7" id="KW-0998">Cell outer membrane</keyword>
<evidence type="ECO:0000256" key="4">
    <source>
        <dbReference type="ARBA" id="ARBA00022692"/>
    </source>
</evidence>
<gene>
    <name evidence="10" type="ORF">WG950_13245</name>
</gene>
<dbReference type="InterPro" id="IPR039426">
    <property type="entry name" value="TonB-dep_rcpt-like"/>
</dbReference>
<dbReference type="RefSeq" id="WP_340933006.1">
    <property type="nucleotide sequence ID" value="NZ_CP150496.1"/>
</dbReference>
<feature type="signal peptide" evidence="8">
    <location>
        <begin position="1"/>
        <end position="22"/>
    </location>
</feature>
<keyword evidence="4 7" id="KW-0812">Transmembrane</keyword>
<reference evidence="10 11" key="1">
    <citation type="submission" date="2024-03" db="EMBL/GenBank/DDBJ databases">
        <authorList>
            <person name="Cao K."/>
        </authorList>
    </citation>
    <scope>NUCLEOTIDE SEQUENCE [LARGE SCALE GENOMIC DNA]</scope>
    <source>
        <strain evidence="10 11">MCCC 1K00696</strain>
    </source>
</reference>
<dbReference type="InterPro" id="IPR037066">
    <property type="entry name" value="Plug_dom_sf"/>
</dbReference>
<dbReference type="SUPFAM" id="SSF56935">
    <property type="entry name" value="Porins"/>
    <property type="match status" value="1"/>
</dbReference>
<accession>A0ABZ2TR46</accession>
<evidence type="ECO:0000313" key="10">
    <source>
        <dbReference type="EMBL" id="WYW55490.1"/>
    </source>
</evidence>
<keyword evidence="2 7" id="KW-0813">Transport</keyword>
<dbReference type="InterPro" id="IPR023997">
    <property type="entry name" value="TonB-dep_OMP_SusC/RagA_CS"/>
</dbReference>
<dbReference type="PROSITE" id="PS52016">
    <property type="entry name" value="TONB_DEPENDENT_REC_3"/>
    <property type="match status" value="1"/>
</dbReference>
<dbReference type="NCBIfam" id="TIGR04057">
    <property type="entry name" value="SusC_RagA_signa"/>
    <property type="match status" value="1"/>
</dbReference>
<dbReference type="Pfam" id="PF07715">
    <property type="entry name" value="Plug"/>
    <property type="match status" value="1"/>
</dbReference>
<evidence type="ECO:0000313" key="11">
    <source>
        <dbReference type="Proteomes" id="UP001491088"/>
    </source>
</evidence>
<evidence type="ECO:0000256" key="3">
    <source>
        <dbReference type="ARBA" id="ARBA00022452"/>
    </source>
</evidence>
<dbReference type="Gene3D" id="2.40.170.20">
    <property type="entry name" value="TonB-dependent receptor, beta-barrel domain"/>
    <property type="match status" value="1"/>
</dbReference>
<evidence type="ECO:0000256" key="8">
    <source>
        <dbReference type="SAM" id="SignalP"/>
    </source>
</evidence>
<evidence type="ECO:0000256" key="1">
    <source>
        <dbReference type="ARBA" id="ARBA00004571"/>
    </source>
</evidence>
<feature type="domain" description="TonB-dependent receptor plug" evidence="9">
    <location>
        <begin position="114"/>
        <end position="221"/>
    </location>
</feature>
<evidence type="ECO:0000256" key="2">
    <source>
        <dbReference type="ARBA" id="ARBA00022448"/>
    </source>
</evidence>
<dbReference type="Pfam" id="PF13715">
    <property type="entry name" value="CarbopepD_reg_2"/>
    <property type="match status" value="1"/>
</dbReference>
<feature type="chain" id="PRO_5045309543" evidence="8">
    <location>
        <begin position="23"/>
        <end position="1075"/>
    </location>
</feature>
<keyword evidence="5 7" id="KW-0472">Membrane</keyword>
<dbReference type="Proteomes" id="UP001491088">
    <property type="component" value="Chromosome"/>
</dbReference>
<dbReference type="Gene3D" id="2.170.130.10">
    <property type="entry name" value="TonB-dependent receptor, plug domain"/>
    <property type="match status" value="1"/>
</dbReference>
<evidence type="ECO:0000256" key="5">
    <source>
        <dbReference type="ARBA" id="ARBA00023136"/>
    </source>
</evidence>
<dbReference type="InterPro" id="IPR008969">
    <property type="entry name" value="CarboxyPept-like_regulatory"/>
</dbReference>